<dbReference type="Gene3D" id="3.60.40.10">
    <property type="entry name" value="PPM-type phosphatase domain"/>
    <property type="match status" value="1"/>
</dbReference>
<comment type="similarity">
    <text evidence="2">Belongs to the PP2C family.</text>
</comment>
<proteinExistence type="inferred from homology"/>
<dbReference type="EMBL" id="LGRX02033959">
    <property type="protein sequence ID" value="KAK3239312.1"/>
    <property type="molecule type" value="Genomic_DNA"/>
</dbReference>
<dbReference type="EC" id="3.1.3.16" evidence="2"/>
<keyword evidence="6" id="KW-1185">Reference proteome</keyword>
<evidence type="ECO:0000259" key="4">
    <source>
        <dbReference type="PROSITE" id="PS51746"/>
    </source>
</evidence>
<evidence type="ECO:0000259" key="3">
    <source>
        <dbReference type="PROSITE" id="PS50095"/>
    </source>
</evidence>
<comment type="cofactor">
    <cofactor evidence="2">
        <name>Mg(2+)</name>
        <dbReference type="ChEBI" id="CHEBI:18420"/>
    </cofactor>
</comment>
<dbReference type="InterPro" id="IPR036457">
    <property type="entry name" value="PPM-type-like_dom_sf"/>
</dbReference>
<dbReference type="InterPro" id="IPR001024">
    <property type="entry name" value="PLAT/LH2_dom"/>
</dbReference>
<dbReference type="PROSITE" id="PS50095">
    <property type="entry name" value="PLAT"/>
    <property type="match status" value="1"/>
</dbReference>
<keyword evidence="2" id="KW-0904">Protein phosphatase</keyword>
<dbReference type="PANTHER" id="PTHR12320:SF1">
    <property type="entry name" value="PROTEIN PHOSPHATASE PTC7 HOMOLOG"/>
    <property type="match status" value="1"/>
</dbReference>
<evidence type="ECO:0000313" key="6">
    <source>
        <dbReference type="Proteomes" id="UP001190700"/>
    </source>
</evidence>
<comment type="catalytic activity">
    <reaction evidence="2">
        <text>O-phospho-L-seryl-[protein] + H2O = L-seryl-[protein] + phosphate</text>
        <dbReference type="Rhea" id="RHEA:20629"/>
        <dbReference type="Rhea" id="RHEA-COMP:9863"/>
        <dbReference type="Rhea" id="RHEA-COMP:11604"/>
        <dbReference type="ChEBI" id="CHEBI:15377"/>
        <dbReference type="ChEBI" id="CHEBI:29999"/>
        <dbReference type="ChEBI" id="CHEBI:43474"/>
        <dbReference type="ChEBI" id="CHEBI:83421"/>
        <dbReference type="EC" id="3.1.3.16"/>
    </reaction>
</comment>
<protein>
    <recommendedName>
        <fullName evidence="2">Protein phosphatase</fullName>
        <ecNumber evidence="2">3.1.3.16</ecNumber>
    </recommendedName>
</protein>
<keyword evidence="2" id="KW-0464">Manganese</keyword>
<comment type="caution">
    <text evidence="1">Lacks conserved residue(s) required for the propagation of feature annotation.</text>
</comment>
<evidence type="ECO:0000256" key="1">
    <source>
        <dbReference type="PROSITE-ProRule" id="PRU00152"/>
    </source>
</evidence>
<dbReference type="InterPro" id="IPR036392">
    <property type="entry name" value="PLAT/LH2_dom_sf"/>
</dbReference>
<keyword evidence="2" id="KW-0378">Hydrolase</keyword>
<dbReference type="SUPFAM" id="SSF49723">
    <property type="entry name" value="Lipase/lipooxygenase domain (PLAT/LH2 domain)"/>
    <property type="match status" value="1"/>
</dbReference>
<dbReference type="SMART" id="SM00331">
    <property type="entry name" value="PP2C_SIG"/>
    <property type="match status" value="1"/>
</dbReference>
<dbReference type="GO" id="GO:0004722">
    <property type="term" value="F:protein serine/threonine phosphatase activity"/>
    <property type="evidence" value="ECO:0007669"/>
    <property type="project" value="UniProtKB-EC"/>
</dbReference>
<feature type="domain" description="PPM-type phosphatase" evidence="4">
    <location>
        <begin position="260"/>
        <end position="540"/>
    </location>
</feature>
<accession>A0AAE0BMM6</accession>
<dbReference type="SMART" id="SM00332">
    <property type="entry name" value="PP2Cc"/>
    <property type="match status" value="1"/>
</dbReference>
<organism evidence="5 6">
    <name type="scientific">Cymbomonas tetramitiformis</name>
    <dbReference type="NCBI Taxonomy" id="36881"/>
    <lineage>
        <taxon>Eukaryota</taxon>
        <taxon>Viridiplantae</taxon>
        <taxon>Chlorophyta</taxon>
        <taxon>Pyramimonadophyceae</taxon>
        <taxon>Pyramimonadales</taxon>
        <taxon>Pyramimonadaceae</taxon>
        <taxon>Cymbomonas</taxon>
    </lineage>
</organism>
<sequence>MRFLKQFWSLCPQSARVLTNSGRAGLSRPACPGEQRCFHNLLAISPTATYTSLRCGQNFTLIHRESSYTQGLIHSPIPQRSFSTSSAEPGFVERRYRVEIFTSNTRSAGTTAGVAVGLTGDKGEMVNITLLEEDGTMAEGFSTGSTRVFHVDAEDLGQLQEVSVSRGHTSISEAGDGWLLDRVEVTDTTSTQKWTFNCKSWLGPSDCGNLSGPTRRVLVEESIQGDGNLDGENAAGVLGPQLKVFVGSMAVPHPTKMKNEGARAVLRKDFGYAGEDAYFACTHKNITGIGVADGVYMWRMKGIDAGLFSRALMTRSAESVAKGALSSQQVLSTAAMAVLSDGVMGSSTACVALIDGKKRKLLCANLGDSGLMLYSKTAHVETAWCLGWLLLPSAVQVAWQLLGAGEPGTPLWQQVLHKSMQQEHEFGRPYQLGHHEGADYADDAVVHSSSLQEGDVIVLGTDGLWDNLSDEDVVEKLLEASKKRNASTARLIANTLTETAFSNSMNKRIVTPYSKAASEAFDMVYSGGKKDDITGCLSTLILGAAEAAPAHSLLWWLPGGRSMGRRES</sequence>
<comment type="catalytic activity">
    <reaction evidence="2">
        <text>O-phospho-L-threonyl-[protein] + H2O = L-threonyl-[protein] + phosphate</text>
        <dbReference type="Rhea" id="RHEA:47004"/>
        <dbReference type="Rhea" id="RHEA-COMP:11060"/>
        <dbReference type="Rhea" id="RHEA-COMP:11605"/>
        <dbReference type="ChEBI" id="CHEBI:15377"/>
        <dbReference type="ChEBI" id="CHEBI:30013"/>
        <dbReference type="ChEBI" id="CHEBI:43474"/>
        <dbReference type="ChEBI" id="CHEBI:61977"/>
        <dbReference type="EC" id="3.1.3.16"/>
    </reaction>
</comment>
<evidence type="ECO:0000256" key="2">
    <source>
        <dbReference type="RuleBase" id="RU366020"/>
    </source>
</evidence>
<dbReference type="GO" id="GO:0046872">
    <property type="term" value="F:metal ion binding"/>
    <property type="evidence" value="ECO:0007669"/>
    <property type="project" value="UniProtKB-UniRule"/>
</dbReference>
<evidence type="ECO:0000313" key="5">
    <source>
        <dbReference type="EMBL" id="KAK3239312.1"/>
    </source>
</evidence>
<keyword evidence="2" id="KW-0460">Magnesium</keyword>
<dbReference type="PANTHER" id="PTHR12320">
    <property type="entry name" value="PROTEIN PHOSPHATASE 2C"/>
    <property type="match status" value="1"/>
</dbReference>
<dbReference type="AlphaFoldDB" id="A0AAE0BMM6"/>
<comment type="caution">
    <text evidence="5">The sequence shown here is derived from an EMBL/GenBank/DDBJ whole genome shotgun (WGS) entry which is preliminary data.</text>
</comment>
<comment type="cofactor">
    <cofactor evidence="2">
        <name>Mn(2+)</name>
        <dbReference type="ChEBI" id="CHEBI:29035"/>
    </cofactor>
</comment>
<dbReference type="Gene3D" id="2.40.180.10">
    <property type="entry name" value="Catalase core domain"/>
    <property type="match status" value="1"/>
</dbReference>
<gene>
    <name evidence="5" type="ORF">CYMTET_50753</name>
</gene>
<dbReference type="Pfam" id="PF01477">
    <property type="entry name" value="PLAT"/>
    <property type="match status" value="1"/>
</dbReference>
<dbReference type="SUPFAM" id="SSF81606">
    <property type="entry name" value="PP2C-like"/>
    <property type="match status" value="1"/>
</dbReference>
<dbReference type="InterPro" id="IPR001932">
    <property type="entry name" value="PPM-type_phosphatase-like_dom"/>
</dbReference>
<feature type="domain" description="PLAT" evidence="3">
    <location>
        <begin position="94"/>
        <end position="216"/>
    </location>
</feature>
<keyword evidence="2" id="KW-0479">Metal-binding</keyword>
<dbReference type="PROSITE" id="PS51746">
    <property type="entry name" value="PPM_2"/>
    <property type="match status" value="1"/>
</dbReference>
<dbReference type="InterPro" id="IPR039123">
    <property type="entry name" value="PPTC7"/>
</dbReference>
<name>A0AAE0BMM6_9CHLO</name>
<reference evidence="5 6" key="1">
    <citation type="journal article" date="2015" name="Genome Biol. Evol.">
        <title>Comparative Genomics of a Bacterivorous Green Alga Reveals Evolutionary Causalities and Consequences of Phago-Mixotrophic Mode of Nutrition.</title>
        <authorList>
            <person name="Burns J.A."/>
            <person name="Paasch A."/>
            <person name="Narechania A."/>
            <person name="Kim E."/>
        </authorList>
    </citation>
    <scope>NUCLEOTIDE SEQUENCE [LARGE SCALE GENOMIC DNA]</scope>
    <source>
        <strain evidence="5 6">PLY_AMNH</strain>
    </source>
</reference>
<dbReference type="Proteomes" id="UP001190700">
    <property type="component" value="Unassembled WGS sequence"/>
</dbReference>
<dbReference type="SMART" id="SM00308">
    <property type="entry name" value="LH2"/>
    <property type="match status" value="1"/>
</dbReference>